<proteinExistence type="predicted"/>
<evidence type="ECO:0000313" key="2">
    <source>
        <dbReference type="EMBL" id="GID47818.1"/>
    </source>
</evidence>
<dbReference type="EMBL" id="BOMF01000096">
    <property type="protein sequence ID" value="GID47818.1"/>
    <property type="molecule type" value="Genomic_DNA"/>
</dbReference>
<reference evidence="2" key="1">
    <citation type="submission" date="2021-01" db="EMBL/GenBank/DDBJ databases">
        <title>Whole genome shotgun sequence of Actinoplanes capillaceus NBRC 16408.</title>
        <authorList>
            <person name="Komaki H."/>
            <person name="Tamura T."/>
        </authorList>
    </citation>
    <scope>NUCLEOTIDE SEQUENCE [LARGE SCALE GENOMIC DNA]</scope>
    <source>
        <strain evidence="2">NBRC 16408</strain>
    </source>
</reference>
<evidence type="ECO:0000256" key="1">
    <source>
        <dbReference type="SAM" id="MobiDB-lite"/>
    </source>
</evidence>
<comment type="caution">
    <text evidence="2">The sequence shown here is derived from an EMBL/GenBank/DDBJ whole genome shotgun (WGS) entry which is preliminary data.</text>
</comment>
<gene>
    <name evidence="2" type="ORF">Aca07nite_50930</name>
</gene>
<protein>
    <recommendedName>
        <fullName evidence="3">Secreted protein</fullName>
    </recommendedName>
</protein>
<feature type="region of interest" description="Disordered" evidence="1">
    <location>
        <begin position="1"/>
        <end position="23"/>
    </location>
</feature>
<organism evidence="2">
    <name type="scientific">Actinoplanes campanulatus</name>
    <dbReference type="NCBI Taxonomy" id="113559"/>
    <lineage>
        <taxon>Bacteria</taxon>
        <taxon>Bacillati</taxon>
        <taxon>Actinomycetota</taxon>
        <taxon>Actinomycetes</taxon>
        <taxon>Micromonosporales</taxon>
        <taxon>Micromonosporaceae</taxon>
        <taxon>Actinoplanes</taxon>
    </lineage>
</organism>
<name>A0ABQ3WNI8_9ACTN</name>
<evidence type="ECO:0008006" key="3">
    <source>
        <dbReference type="Google" id="ProtNLM"/>
    </source>
</evidence>
<sequence>MVAFNPRNAAENGRATSFDEKKGGAMPASRLTSVLASIAATVLVLGVPAPVRADPGGAYTGLGACPLTAAAMKDPANLQVGCVHSVTNGGSITIGSTTVALEDPITVQFGIYWPASAPVREFPDGSAANVYSTVPVAGGKTLIAKPLQVTLPGIANLIPGLTSVFAQVEPAGPITEFVPLAAGSNTPVFTLPVKLRLRNALFGGRCYIGSDAAPIRFQPTTGTTSPPAPNGPVTGDPGTLHIVPDPNGFQTLGAGFTGATLVDNAYAVPKANGCGLIPGSLDAIINLAFGLPSAAGKNAVVFGANDTALAISPTLDDLTQALAAS</sequence>
<accession>A0ABQ3WNI8</accession>